<protein>
    <recommendedName>
        <fullName evidence="2">Methyltransferase domain-containing protein</fullName>
    </recommendedName>
</protein>
<dbReference type="PANTHER" id="PTHR12496">
    <property type="entry name" value="CGI-41 METHYLTRANSFERASE"/>
    <property type="match status" value="1"/>
</dbReference>
<feature type="transmembrane region" description="Helical" evidence="1">
    <location>
        <begin position="405"/>
        <end position="428"/>
    </location>
</feature>
<comment type="caution">
    <text evidence="3">The sequence shown here is derived from an EMBL/GenBank/DDBJ whole genome shotgun (WGS) entry which is preliminary data.</text>
</comment>
<evidence type="ECO:0000259" key="2">
    <source>
        <dbReference type="Pfam" id="PF13679"/>
    </source>
</evidence>
<evidence type="ECO:0000313" key="4">
    <source>
        <dbReference type="Proteomes" id="UP000734854"/>
    </source>
</evidence>
<dbReference type="InterPro" id="IPR029063">
    <property type="entry name" value="SAM-dependent_MTases_sf"/>
</dbReference>
<sequence>MASRHCTYSCETMAQTLEWMNAIAEFIRPYRALLDAHVVNFFKERLWELVDDQWMDCLRKESAANLLKLPSSCTQQLGYTLGNSVDLYYVVFMEIVATLDYWPASLKQFLYDLRSLVLPREQELLDKISPNLHVSSLSTVLSQGMNLKKKHEVEILSAVVSSIVHESGAGKIIDVGSGQGYLAQALSFHYQLPVIAIDASLHHANVTNARAERIKKHYSAKLCNIFPISNLFFTCHILSSEALTALSSASLRENNTKESAERSSTSDRGDCGIPEIDIAEGKSLSNLYGNSFLVLAGLHACGDLSVNMLRTFVDCKQVRAIVGVGCCYNLLSEDCLEKAGGSCGFPISNAAKLSSLILGKNARDLACQSAERWRTLTEDAALQNFDVHAFRAAFQLVMFLYVKNFGLVVSSNVLFFGFSYVVFSNFAIDDMRGFSSELGKSSHNLASGCQDGQNSNKYLLFEEFCKSGLSRLGCVFSEDMDLLGIWNHAQSYSELIGPFWSLRAALGPLVETYILLDRLLFLQEQGNSIEASLFPIFNPTLSPRNMAIIARRK</sequence>
<gene>
    <name evidence="3" type="ORF">ZIOFF_020425</name>
</gene>
<accession>A0A8J5H9X2</accession>
<keyword evidence="4" id="KW-1185">Reference proteome</keyword>
<dbReference type="Pfam" id="PF13679">
    <property type="entry name" value="Methyltransf_32"/>
    <property type="match status" value="1"/>
</dbReference>
<organism evidence="3 4">
    <name type="scientific">Zingiber officinale</name>
    <name type="common">Ginger</name>
    <name type="synonym">Amomum zingiber</name>
    <dbReference type="NCBI Taxonomy" id="94328"/>
    <lineage>
        <taxon>Eukaryota</taxon>
        <taxon>Viridiplantae</taxon>
        <taxon>Streptophyta</taxon>
        <taxon>Embryophyta</taxon>
        <taxon>Tracheophyta</taxon>
        <taxon>Spermatophyta</taxon>
        <taxon>Magnoliopsida</taxon>
        <taxon>Liliopsida</taxon>
        <taxon>Zingiberales</taxon>
        <taxon>Zingiberaceae</taxon>
        <taxon>Zingiber</taxon>
    </lineage>
</organism>
<evidence type="ECO:0000256" key="1">
    <source>
        <dbReference type="SAM" id="Phobius"/>
    </source>
</evidence>
<dbReference type="SUPFAM" id="SSF53335">
    <property type="entry name" value="S-adenosyl-L-methionine-dependent methyltransferases"/>
    <property type="match status" value="1"/>
</dbReference>
<dbReference type="Proteomes" id="UP000734854">
    <property type="component" value="Unassembled WGS sequence"/>
</dbReference>
<keyword evidence="1" id="KW-0812">Transmembrane</keyword>
<reference evidence="3 4" key="1">
    <citation type="submission" date="2020-08" db="EMBL/GenBank/DDBJ databases">
        <title>Plant Genome Project.</title>
        <authorList>
            <person name="Zhang R.-G."/>
        </authorList>
    </citation>
    <scope>NUCLEOTIDE SEQUENCE [LARGE SCALE GENOMIC DNA]</scope>
    <source>
        <tissue evidence="3">Rhizome</tissue>
    </source>
</reference>
<dbReference type="InterPro" id="IPR052220">
    <property type="entry name" value="METTL25"/>
</dbReference>
<name>A0A8J5H9X2_ZINOF</name>
<feature type="domain" description="Methyltransferase" evidence="2">
    <location>
        <begin position="148"/>
        <end position="333"/>
    </location>
</feature>
<dbReference type="InterPro" id="IPR025714">
    <property type="entry name" value="Methyltranfer_dom"/>
</dbReference>
<keyword evidence="1" id="KW-0472">Membrane</keyword>
<dbReference type="EMBL" id="JACMSC010000006">
    <property type="protein sequence ID" value="KAG6517047.1"/>
    <property type="molecule type" value="Genomic_DNA"/>
</dbReference>
<dbReference type="PANTHER" id="PTHR12496:SF0">
    <property type="entry name" value="METHYLTRANSFERASE DOMAIN-CONTAINING PROTEIN"/>
    <property type="match status" value="1"/>
</dbReference>
<proteinExistence type="predicted"/>
<keyword evidence="1" id="KW-1133">Transmembrane helix</keyword>
<evidence type="ECO:0000313" key="3">
    <source>
        <dbReference type="EMBL" id="KAG6517047.1"/>
    </source>
</evidence>
<dbReference type="AlphaFoldDB" id="A0A8J5H9X2"/>